<organism evidence="1 2">
    <name type="scientific">Candidatus Muproteobacteria bacterium RIFCSPLOWO2_01_FULL_60_18</name>
    <dbReference type="NCBI Taxonomy" id="1817768"/>
    <lineage>
        <taxon>Bacteria</taxon>
        <taxon>Pseudomonadati</taxon>
        <taxon>Pseudomonadota</taxon>
        <taxon>Candidatus Muproteobacteria</taxon>
    </lineage>
</organism>
<proteinExistence type="predicted"/>
<dbReference type="EMBL" id="MFTC01000051">
    <property type="protein sequence ID" value="OGI51106.1"/>
    <property type="molecule type" value="Genomic_DNA"/>
</dbReference>
<protein>
    <submittedName>
        <fullName evidence="1">Uncharacterized protein</fullName>
    </submittedName>
</protein>
<name>A0A1F6U160_9PROT</name>
<sequence>MKASHIETNEYRQSMGQLLMLYTQVDRLIMEICAERLAQAPDEDAELSLAKQVGDESRHVSIQRQWMREFGTQPTAVITPEQEQMIRAHFRTLPWMDFLADLYICVEALGSEAVERIVPLADPGTRESLRVPLTDEIDHVAFGVSRLKQELAGLSETERKVFLERLPARIESLTNAFHGFGFSVRDMFEAVSADYDRLCRMLEERQKELIADLATVPQNWGQITVSANISNYCDLTPVSESLGAKKCNRVK</sequence>
<evidence type="ECO:0000313" key="1">
    <source>
        <dbReference type="EMBL" id="OGI51106.1"/>
    </source>
</evidence>
<dbReference type="Proteomes" id="UP000179037">
    <property type="component" value="Unassembled WGS sequence"/>
</dbReference>
<dbReference type="Gene3D" id="1.20.1260.10">
    <property type="match status" value="1"/>
</dbReference>
<reference evidence="1 2" key="1">
    <citation type="journal article" date="2016" name="Nat. Commun.">
        <title>Thousands of microbial genomes shed light on interconnected biogeochemical processes in an aquifer system.</title>
        <authorList>
            <person name="Anantharaman K."/>
            <person name="Brown C.T."/>
            <person name="Hug L.A."/>
            <person name="Sharon I."/>
            <person name="Castelle C.J."/>
            <person name="Probst A.J."/>
            <person name="Thomas B.C."/>
            <person name="Singh A."/>
            <person name="Wilkins M.J."/>
            <person name="Karaoz U."/>
            <person name="Brodie E.L."/>
            <person name="Williams K.H."/>
            <person name="Hubbard S.S."/>
            <person name="Banfield J.F."/>
        </authorList>
    </citation>
    <scope>NUCLEOTIDE SEQUENCE [LARGE SCALE GENOMIC DNA]</scope>
</reference>
<accession>A0A1F6U160</accession>
<evidence type="ECO:0000313" key="2">
    <source>
        <dbReference type="Proteomes" id="UP000179037"/>
    </source>
</evidence>
<dbReference type="CDD" id="cd00657">
    <property type="entry name" value="Ferritin_like"/>
    <property type="match status" value="1"/>
</dbReference>
<comment type="caution">
    <text evidence="1">The sequence shown here is derived from an EMBL/GenBank/DDBJ whole genome shotgun (WGS) entry which is preliminary data.</text>
</comment>
<dbReference type="AlphaFoldDB" id="A0A1F6U160"/>
<dbReference type="SUPFAM" id="SSF47240">
    <property type="entry name" value="Ferritin-like"/>
    <property type="match status" value="1"/>
</dbReference>
<gene>
    <name evidence="1" type="ORF">A3A87_00670</name>
</gene>
<dbReference type="InterPro" id="IPR009078">
    <property type="entry name" value="Ferritin-like_SF"/>
</dbReference>
<dbReference type="InterPro" id="IPR012347">
    <property type="entry name" value="Ferritin-like"/>
</dbReference>
<dbReference type="STRING" id="1817768.A3A87_00670"/>